<evidence type="ECO:0000256" key="4">
    <source>
        <dbReference type="ARBA" id="ARBA00023002"/>
    </source>
</evidence>
<gene>
    <name evidence="5" type="primary">argC</name>
    <name evidence="8" type="ORF">FE773_04420</name>
</gene>
<dbReference type="Gene3D" id="3.30.360.10">
    <property type="entry name" value="Dihydrodipicolinate Reductase, domain 2"/>
    <property type="match status" value="1"/>
</dbReference>
<dbReference type="PROSITE" id="PS01224">
    <property type="entry name" value="ARGC"/>
    <property type="match status" value="1"/>
</dbReference>
<dbReference type="Pfam" id="PF22698">
    <property type="entry name" value="Semialdhyde_dhC_1"/>
    <property type="match status" value="1"/>
</dbReference>
<dbReference type="InterPro" id="IPR000534">
    <property type="entry name" value="Semialdehyde_DH_NAD-bd"/>
</dbReference>
<comment type="pathway">
    <text evidence="5">Amino-acid biosynthesis; L-arginine biosynthesis; N(2)-acetyl-L-ornithine from L-glutamate: step 3/4.</text>
</comment>
<keyword evidence="9" id="KW-1185">Reference proteome</keyword>
<comment type="subcellular location">
    <subcellularLocation>
        <location evidence="5">Cytoplasm</location>
    </subcellularLocation>
</comment>
<dbReference type="Proteomes" id="UP000306825">
    <property type="component" value="Chromosome"/>
</dbReference>
<organism evidence="8 9">
    <name type="scientific">Caminibacter mediatlanticus TB-2</name>
    <dbReference type="NCBI Taxonomy" id="391592"/>
    <lineage>
        <taxon>Bacteria</taxon>
        <taxon>Pseudomonadati</taxon>
        <taxon>Campylobacterota</taxon>
        <taxon>Epsilonproteobacteria</taxon>
        <taxon>Nautiliales</taxon>
        <taxon>Nautiliaceae</taxon>
        <taxon>Caminibacter</taxon>
    </lineage>
</organism>
<accession>A0ABX5V887</accession>
<dbReference type="HAMAP" id="MF_00150">
    <property type="entry name" value="ArgC_type1"/>
    <property type="match status" value="1"/>
</dbReference>
<dbReference type="Pfam" id="PF01118">
    <property type="entry name" value="Semialdhyde_dh"/>
    <property type="match status" value="1"/>
</dbReference>
<evidence type="ECO:0000256" key="3">
    <source>
        <dbReference type="ARBA" id="ARBA00022857"/>
    </source>
</evidence>
<evidence type="ECO:0000256" key="6">
    <source>
        <dbReference type="PROSITE-ProRule" id="PRU10010"/>
    </source>
</evidence>
<dbReference type="Gene3D" id="3.40.50.720">
    <property type="entry name" value="NAD(P)-binding Rossmann-like Domain"/>
    <property type="match status" value="1"/>
</dbReference>
<keyword evidence="3 5" id="KW-0521">NADP</keyword>
<dbReference type="EMBL" id="CP040463">
    <property type="protein sequence ID" value="QCT94448.1"/>
    <property type="molecule type" value="Genomic_DNA"/>
</dbReference>
<dbReference type="EC" id="1.2.1.38" evidence="5"/>
<reference evidence="8 9" key="1">
    <citation type="submission" date="2019-05" db="EMBL/GenBank/DDBJ databases">
        <title>A comparative analysis of the Nautiliaceae.</title>
        <authorList>
            <person name="Grosche A."/>
            <person name="Smedile F."/>
            <person name="Vetriani C."/>
        </authorList>
    </citation>
    <scope>NUCLEOTIDE SEQUENCE [LARGE SCALE GENOMIC DNA]</scope>
    <source>
        <strain evidence="8 9">TB-2</strain>
    </source>
</reference>
<name>A0ABX5V887_9BACT</name>
<dbReference type="PANTHER" id="PTHR32338">
    <property type="entry name" value="N-ACETYL-GAMMA-GLUTAMYL-PHOSPHATE REDUCTASE, CHLOROPLASTIC-RELATED-RELATED"/>
    <property type="match status" value="1"/>
</dbReference>
<dbReference type="InterPro" id="IPR023013">
    <property type="entry name" value="AGPR_AS"/>
</dbReference>
<comment type="function">
    <text evidence="5">Catalyzes the NADPH-dependent reduction of N-acetyl-5-glutamyl phosphate to yield N-acetyl-L-glutamate 5-semialdehyde.</text>
</comment>
<dbReference type="CDD" id="cd17895">
    <property type="entry name" value="AGPR_1_N"/>
    <property type="match status" value="1"/>
</dbReference>
<keyword evidence="4 5" id="KW-0560">Oxidoreductase</keyword>
<keyword evidence="1 5" id="KW-0055">Arginine biosynthesis</keyword>
<keyword evidence="2 5" id="KW-0028">Amino-acid biosynthesis</keyword>
<feature type="domain" description="Semialdehyde dehydrogenase NAD-binding" evidence="7">
    <location>
        <begin position="4"/>
        <end position="138"/>
    </location>
</feature>
<sequence length="326" mass="36398">MLINIAIVGASGYTGLELIKILLNHPEFSIKGLFGSSGGERIEEIYPALKGAFEAEIEKLDIEKLKSFDLVFLAVPHKTAMSIVKEIYGHTKIVDFSADYRLNQKNYENFYCSHIDPVNLENSAYGLPEIFREFIKNKTLIANPGCYPTATILALYPFLDYIEDGVFIDAKSGVSGAGKKLSETTHFVKDNENFFAYNPIKHRHSIEISEKTGLNVTFVPQLLPITRGMQISIYAKLKCDIDPLEVLNDTYKNEKFIRICNKPVEIKQVIGTHYCDIFAMKNGNMLFINSVIDNLLRGASSQAVANANLICGLDESLGLPKIAYIP</sequence>
<feature type="active site" evidence="5 6">
    <location>
        <position position="146"/>
    </location>
</feature>
<evidence type="ECO:0000313" key="8">
    <source>
        <dbReference type="EMBL" id="QCT94448.1"/>
    </source>
</evidence>
<evidence type="ECO:0000259" key="7">
    <source>
        <dbReference type="SMART" id="SM00859"/>
    </source>
</evidence>
<evidence type="ECO:0000256" key="1">
    <source>
        <dbReference type="ARBA" id="ARBA00022571"/>
    </source>
</evidence>
<comment type="catalytic activity">
    <reaction evidence="5">
        <text>N-acetyl-L-glutamate 5-semialdehyde + phosphate + NADP(+) = N-acetyl-L-glutamyl 5-phosphate + NADPH + H(+)</text>
        <dbReference type="Rhea" id="RHEA:21588"/>
        <dbReference type="ChEBI" id="CHEBI:15378"/>
        <dbReference type="ChEBI" id="CHEBI:29123"/>
        <dbReference type="ChEBI" id="CHEBI:43474"/>
        <dbReference type="ChEBI" id="CHEBI:57783"/>
        <dbReference type="ChEBI" id="CHEBI:57936"/>
        <dbReference type="ChEBI" id="CHEBI:58349"/>
        <dbReference type="EC" id="1.2.1.38"/>
    </reaction>
</comment>
<dbReference type="SMART" id="SM00859">
    <property type="entry name" value="Semialdhyde_dh"/>
    <property type="match status" value="1"/>
</dbReference>
<comment type="similarity">
    <text evidence="5">Belongs to the NAGSA dehydrogenase family. Type 1 subfamily.</text>
</comment>
<proteinExistence type="inferred from homology"/>
<dbReference type="SUPFAM" id="SSF55347">
    <property type="entry name" value="Glyceraldehyde-3-phosphate dehydrogenase-like, C-terminal domain"/>
    <property type="match status" value="1"/>
</dbReference>
<keyword evidence="5" id="KW-0963">Cytoplasm</keyword>
<dbReference type="InterPro" id="IPR050085">
    <property type="entry name" value="AGPR"/>
</dbReference>
<dbReference type="InterPro" id="IPR000706">
    <property type="entry name" value="AGPR_type-1"/>
</dbReference>
<dbReference type="PANTHER" id="PTHR32338:SF10">
    <property type="entry name" value="N-ACETYL-GAMMA-GLUTAMYL-PHOSPHATE REDUCTASE, CHLOROPLASTIC-RELATED"/>
    <property type="match status" value="1"/>
</dbReference>
<protein>
    <recommendedName>
        <fullName evidence="5">N-acetyl-gamma-glutamyl-phosphate reductase</fullName>
        <shortName evidence="5">AGPR</shortName>
        <ecNumber evidence="5">1.2.1.38</ecNumber>
    </recommendedName>
    <alternativeName>
        <fullName evidence="5">N-acetyl-glutamate semialdehyde dehydrogenase</fullName>
        <shortName evidence="5">NAGSA dehydrogenase</shortName>
    </alternativeName>
</protein>
<dbReference type="CDD" id="cd23934">
    <property type="entry name" value="AGPR_1_C"/>
    <property type="match status" value="1"/>
</dbReference>
<evidence type="ECO:0000313" key="9">
    <source>
        <dbReference type="Proteomes" id="UP000306825"/>
    </source>
</evidence>
<dbReference type="InterPro" id="IPR036291">
    <property type="entry name" value="NAD(P)-bd_dom_sf"/>
</dbReference>
<dbReference type="NCBIfam" id="TIGR01850">
    <property type="entry name" value="argC"/>
    <property type="match status" value="1"/>
</dbReference>
<dbReference type="SUPFAM" id="SSF51735">
    <property type="entry name" value="NAD(P)-binding Rossmann-fold domains"/>
    <property type="match status" value="1"/>
</dbReference>
<dbReference type="InterPro" id="IPR058924">
    <property type="entry name" value="AGPR_dimerisation_dom"/>
</dbReference>
<evidence type="ECO:0000256" key="5">
    <source>
        <dbReference type="HAMAP-Rule" id="MF_00150"/>
    </source>
</evidence>
<evidence type="ECO:0000256" key="2">
    <source>
        <dbReference type="ARBA" id="ARBA00022605"/>
    </source>
</evidence>
<dbReference type="GO" id="GO:0003942">
    <property type="term" value="F:N-acetyl-gamma-glutamyl-phosphate reductase activity"/>
    <property type="evidence" value="ECO:0007669"/>
    <property type="project" value="UniProtKB-EC"/>
</dbReference>